<sequence>MLNLKRILDSHIKRRTLTKHYRWELHKDSSHGNCMICELPLAVNQPMTHQENQHIFIIAGKGHNTLTPRFWLVRYNPEKGRIDNIKGTVELITHDRNPPAKLAQSNWGADLHAALQNNLNIYRHVKIEQKRFILFSTDYKPLLIKMLTLSGSNNIETAIDGFFQFTSSAKRTQELHRLLMMTSTNRCFIDQ</sequence>
<gene>
    <name evidence="1" type="ORF">H744_p0035</name>
</gene>
<organism evidence="1">
    <name type="scientific">Photobacterium gaetbulicola Gung47</name>
    <dbReference type="NCBI Taxonomy" id="658445"/>
    <lineage>
        <taxon>Bacteria</taxon>
        <taxon>Pseudomonadati</taxon>
        <taxon>Pseudomonadota</taxon>
        <taxon>Gammaproteobacteria</taxon>
        <taxon>Vibrionales</taxon>
        <taxon>Vibrionaceae</taxon>
        <taxon>Photobacterium</taxon>
    </lineage>
</organism>
<keyword evidence="1" id="KW-0614">Plasmid</keyword>
<geneLocation type="plasmid" evidence="1">
    <name>unnamed</name>
</geneLocation>
<dbReference type="EMBL" id="KC687076">
    <property type="protein sequence ID" value="AHA59176.1"/>
    <property type="molecule type" value="Genomic_DNA"/>
</dbReference>
<dbReference type="AlphaFoldDB" id="A0A0C4JMZ2"/>
<proteinExistence type="predicted"/>
<evidence type="ECO:0000313" key="1">
    <source>
        <dbReference type="EMBL" id="AHA59176.1"/>
    </source>
</evidence>
<protein>
    <submittedName>
        <fullName evidence="1">Uncharacterized protein</fullName>
    </submittedName>
</protein>
<accession>A0A0C4JMZ2</accession>
<reference evidence="1" key="1">
    <citation type="submission" date="2013-11" db="EMBL/GenBank/DDBJ databases">
        <title>Complete genome sequence of the lipase-producing bacterium Photobacterium gaetbulicola Gung47.</title>
        <authorList>
            <person name="Kim Y.-O."/>
        </authorList>
    </citation>
    <scope>NUCLEOTIDE SEQUENCE</scope>
    <source>
        <strain evidence="1">Gung47</strain>
        <plasmid evidence="1">unnamed</plasmid>
    </source>
</reference>
<name>A0A0C4JMZ2_9GAMM</name>